<dbReference type="Pfam" id="PF01048">
    <property type="entry name" value="PNP_UDP_1"/>
    <property type="match status" value="1"/>
</dbReference>
<dbReference type="AlphaFoldDB" id="A0A0F9X9B2"/>
<dbReference type="GO" id="GO:0009116">
    <property type="term" value="P:nucleoside metabolic process"/>
    <property type="evidence" value="ECO:0007669"/>
    <property type="project" value="InterPro"/>
</dbReference>
<dbReference type="InterPro" id="IPR035994">
    <property type="entry name" value="Nucleoside_phosphorylase_sf"/>
</dbReference>
<dbReference type="Proteomes" id="UP000034112">
    <property type="component" value="Unassembled WGS sequence"/>
</dbReference>
<dbReference type="InterPro" id="IPR000845">
    <property type="entry name" value="Nucleoside_phosphorylase_d"/>
</dbReference>
<dbReference type="GO" id="GO:0003824">
    <property type="term" value="F:catalytic activity"/>
    <property type="evidence" value="ECO:0007669"/>
    <property type="project" value="InterPro"/>
</dbReference>
<accession>A0A0F9X9B2</accession>
<reference evidence="3" key="1">
    <citation type="journal article" date="2015" name="Genome Announc.">
        <title>Draft whole-genome sequence of the biocontrol agent Trichoderma harzianum T6776.</title>
        <authorList>
            <person name="Baroncelli R."/>
            <person name="Piaggeschi G."/>
            <person name="Fiorini L."/>
            <person name="Bertolini E."/>
            <person name="Zapparata A."/>
            <person name="Pe M.E."/>
            <person name="Sarrocco S."/>
            <person name="Vannacci G."/>
        </authorList>
    </citation>
    <scope>NUCLEOTIDE SEQUENCE [LARGE SCALE GENOMIC DNA]</scope>
    <source>
        <strain evidence="3">T6776</strain>
    </source>
</reference>
<gene>
    <name evidence="2" type="ORF">THAR02_06796</name>
</gene>
<name>A0A0F9X9B2_TRIHA</name>
<dbReference type="PANTHER" id="PTHR46082:SF6">
    <property type="entry name" value="AAA+ ATPASE DOMAIN-CONTAINING PROTEIN-RELATED"/>
    <property type="match status" value="1"/>
</dbReference>
<evidence type="ECO:0000259" key="1">
    <source>
        <dbReference type="Pfam" id="PF01048"/>
    </source>
</evidence>
<evidence type="ECO:0000313" key="3">
    <source>
        <dbReference type="Proteomes" id="UP000034112"/>
    </source>
</evidence>
<dbReference type="SUPFAM" id="SSF53167">
    <property type="entry name" value="Purine and uridine phosphorylases"/>
    <property type="match status" value="1"/>
</dbReference>
<evidence type="ECO:0000313" key="2">
    <source>
        <dbReference type="EMBL" id="KKP01095.1"/>
    </source>
</evidence>
<proteinExistence type="predicted"/>
<feature type="domain" description="Nucleoside phosphorylase" evidence="1">
    <location>
        <begin position="14"/>
        <end position="136"/>
    </location>
</feature>
<sequence>MLSGRPSRREDFGIAVICALDIEFEAACFVIEEFWDENGDPFGKVAGDMNNYRTGRIGKHNVVLLLLPGMGKVHAAHAAANLYASFTSLRLVLLVGGCAAVPRINNTEILLGDVIISTEVIQYDFGRQYPSGFVRKSTARDNLGKPQKEIRKLLAALQVTKAKERLLERAAELLIDMQNDFGQK</sequence>
<dbReference type="OrthoDB" id="1658288at2759"/>
<comment type="caution">
    <text evidence="2">The sequence shown here is derived from an EMBL/GenBank/DDBJ whole genome shotgun (WGS) entry which is preliminary data.</text>
</comment>
<organism evidence="2 3">
    <name type="scientific">Trichoderma harzianum</name>
    <name type="common">Hypocrea lixii</name>
    <dbReference type="NCBI Taxonomy" id="5544"/>
    <lineage>
        <taxon>Eukaryota</taxon>
        <taxon>Fungi</taxon>
        <taxon>Dikarya</taxon>
        <taxon>Ascomycota</taxon>
        <taxon>Pezizomycotina</taxon>
        <taxon>Sordariomycetes</taxon>
        <taxon>Hypocreomycetidae</taxon>
        <taxon>Hypocreales</taxon>
        <taxon>Hypocreaceae</taxon>
        <taxon>Trichoderma</taxon>
    </lineage>
</organism>
<dbReference type="Gene3D" id="3.40.50.1580">
    <property type="entry name" value="Nucleoside phosphorylase domain"/>
    <property type="match status" value="1"/>
</dbReference>
<dbReference type="PANTHER" id="PTHR46082">
    <property type="entry name" value="ATP/GTP-BINDING PROTEIN-RELATED"/>
    <property type="match status" value="1"/>
</dbReference>
<dbReference type="EMBL" id="JOKZ01000213">
    <property type="protein sequence ID" value="KKP01095.1"/>
    <property type="molecule type" value="Genomic_DNA"/>
</dbReference>
<dbReference type="InterPro" id="IPR053137">
    <property type="entry name" value="NLR-like"/>
</dbReference>
<protein>
    <submittedName>
        <fullName evidence="2">Pfs domain-containing protein</fullName>
    </submittedName>
</protein>
<dbReference type="OMA" id="PRINNTE"/>